<dbReference type="Proteomes" id="UP000008281">
    <property type="component" value="Unassembled WGS sequence"/>
</dbReference>
<dbReference type="InParanoid" id="E3NEY4"/>
<dbReference type="OrthoDB" id="5771086at2759"/>
<accession>E3NEY4</accession>
<dbReference type="KEGG" id="crq:GCK72_025998"/>
<dbReference type="AlphaFoldDB" id="E3NEY4"/>
<dbReference type="RefSeq" id="XP_003093039.2">
    <property type="nucleotide sequence ID" value="XM_003092991.2"/>
</dbReference>
<evidence type="ECO:0000313" key="3">
    <source>
        <dbReference type="Proteomes" id="UP000008281"/>
    </source>
</evidence>
<reference evidence="2" key="1">
    <citation type="submission" date="2007-07" db="EMBL/GenBank/DDBJ databases">
        <title>PCAP assembly of the Caenorhabditis remanei genome.</title>
        <authorList>
            <consortium name="The Caenorhabditis remanei Sequencing Consortium"/>
            <person name="Wilson R.K."/>
        </authorList>
    </citation>
    <scope>NUCLEOTIDE SEQUENCE [LARGE SCALE GENOMIC DNA]</scope>
    <source>
        <strain evidence="2">PB4641</strain>
    </source>
</reference>
<evidence type="ECO:0000256" key="1">
    <source>
        <dbReference type="SAM" id="SignalP"/>
    </source>
</evidence>
<sequence length="140" mass="15744">MSRQLSFLVFLALNLSVPVFGLTCHKVNEWEASMVHDQHFCTAYFEVSEGHASFGGSQAHPKDLPKNYAYDFLNMDDCQLQTGVDIMDGSGTTTSIWACLCFESHCNFPFSFEEFVRRGHTLRPSFVPLVMPAEDSVGHQ</sequence>
<name>E3NEY4_CAERE</name>
<evidence type="ECO:0000313" key="2">
    <source>
        <dbReference type="EMBL" id="EFO95856.1"/>
    </source>
</evidence>
<protein>
    <submittedName>
        <fullName evidence="2">Uncharacterized protein</fullName>
    </submittedName>
</protein>
<organism evidence="3">
    <name type="scientific">Caenorhabditis remanei</name>
    <name type="common">Caenorhabditis vulgaris</name>
    <dbReference type="NCBI Taxonomy" id="31234"/>
    <lineage>
        <taxon>Eukaryota</taxon>
        <taxon>Metazoa</taxon>
        <taxon>Ecdysozoa</taxon>
        <taxon>Nematoda</taxon>
        <taxon>Chromadorea</taxon>
        <taxon>Rhabditida</taxon>
        <taxon>Rhabditina</taxon>
        <taxon>Rhabditomorpha</taxon>
        <taxon>Rhabditoidea</taxon>
        <taxon>Rhabditidae</taxon>
        <taxon>Peloderinae</taxon>
        <taxon>Caenorhabditis</taxon>
    </lineage>
</organism>
<keyword evidence="3" id="KW-1185">Reference proteome</keyword>
<gene>
    <name evidence="2" type="ORF">CRE_14316</name>
</gene>
<proteinExistence type="predicted"/>
<dbReference type="GeneID" id="9801444"/>
<dbReference type="eggNOG" id="ENOG502TIZE">
    <property type="taxonomic scope" value="Eukaryota"/>
</dbReference>
<feature type="chain" id="PRO_5003178478" evidence="1">
    <location>
        <begin position="22"/>
        <end position="140"/>
    </location>
</feature>
<dbReference type="OMA" id="NEWEASM"/>
<dbReference type="CTD" id="9801444"/>
<dbReference type="FunCoup" id="E3NEY4">
    <property type="interactions" value="1135"/>
</dbReference>
<feature type="signal peptide" evidence="1">
    <location>
        <begin position="1"/>
        <end position="21"/>
    </location>
</feature>
<dbReference type="EMBL" id="DS268629">
    <property type="protein sequence ID" value="EFO95856.1"/>
    <property type="molecule type" value="Genomic_DNA"/>
</dbReference>
<keyword evidence="1" id="KW-0732">Signal</keyword>
<dbReference type="HOGENOM" id="CLU_158838_0_0_1"/>